<reference evidence="1 2" key="1">
    <citation type="submission" date="2024-09" db="EMBL/GenBank/DDBJ databases">
        <title>Aeromonas strains Genome sequencing and assembly.</title>
        <authorList>
            <person name="Hu X."/>
            <person name="Tang B."/>
        </authorList>
    </citation>
    <scope>NUCLEOTIDE SEQUENCE [LARGE SCALE GENOMIC DNA]</scope>
    <source>
        <strain evidence="1 2">NB23SCDHY001</strain>
    </source>
</reference>
<accession>A0ABW9GLV1</accession>
<dbReference type="Proteomes" id="UP001630969">
    <property type="component" value="Unassembled WGS sequence"/>
</dbReference>
<organism evidence="1 2">
    <name type="scientific">Aeromonas bivalvium</name>
    <dbReference type="NCBI Taxonomy" id="440079"/>
    <lineage>
        <taxon>Bacteria</taxon>
        <taxon>Pseudomonadati</taxon>
        <taxon>Pseudomonadota</taxon>
        <taxon>Gammaproteobacteria</taxon>
        <taxon>Aeromonadales</taxon>
        <taxon>Aeromonadaceae</taxon>
        <taxon>Aeromonas</taxon>
    </lineage>
</organism>
<dbReference type="EMBL" id="JBGXBU010000001">
    <property type="protein sequence ID" value="MFM4892129.1"/>
    <property type="molecule type" value="Genomic_DNA"/>
</dbReference>
<protein>
    <submittedName>
        <fullName evidence="1">Uncharacterized protein</fullName>
    </submittedName>
</protein>
<evidence type="ECO:0000313" key="2">
    <source>
        <dbReference type="Proteomes" id="UP001630969"/>
    </source>
</evidence>
<dbReference type="GeneID" id="97219323"/>
<comment type="caution">
    <text evidence="1">The sequence shown here is derived from an EMBL/GenBank/DDBJ whole genome shotgun (WGS) entry which is preliminary data.</text>
</comment>
<name>A0ABW9GLV1_9GAMM</name>
<sequence length="389" mass="44404">MELRYEIQEIGTSLLVENWQAGLRCLSQSAGNAEYQDAHLPLPLSHLPDHFLAGIPDELKGAAAPYGELALRLLSLARQHASCAELLKLRPILLFLAALYWPQDNLPIVKHAACGQRALLHAMGLAPRRSLLRFLDRLRLNLAIEWQRDYLRLFLYEEPEAYLALRHEPRIGPVQLFLLFHAPELTGSVLIRSLPHHDDGGLWLSRLLDPLNPALALARAGRFPGDWQALRNMADLTEVAATILKVEQADDRSRQFQYLCERLKLDEQHPLPNAAKRLSHLQTPWLQQVASWPELDAACARMNPRRCELWSLTMLNDILRGRQALFRLCSPRRKKTLCWVRLSLAQPAPDQPAFTALIEVTGPKVGRVSRYWVRRLYRHLSTHPLSLRA</sequence>
<proteinExistence type="predicted"/>
<evidence type="ECO:0000313" key="1">
    <source>
        <dbReference type="EMBL" id="MFM4892129.1"/>
    </source>
</evidence>
<gene>
    <name evidence="1" type="ORF">ACEUDJ_04450</name>
</gene>
<dbReference type="RefSeq" id="WP_408788303.1">
    <property type="nucleotide sequence ID" value="NZ_JBGXBU010000001.1"/>
</dbReference>
<keyword evidence="2" id="KW-1185">Reference proteome</keyword>